<sequence length="90" mass="10050">MVICLPDGPNTMGGFPGVALLTEEYINFMASNFDRLTVWQDGKKVDFTLEAYSIPGALVQKLTAKDVQVEMTLRFATPRTSLLETKNHQQ</sequence>
<reference evidence="2 3" key="1">
    <citation type="submission" date="2018-06" db="EMBL/GenBank/DDBJ databases">
        <authorList>
            <consortium name="Pathogen Informatics"/>
            <person name="Doyle S."/>
        </authorList>
    </citation>
    <scope>NUCLEOTIDE SEQUENCE [LARGE SCALE GENOMIC DNA]</scope>
    <source>
        <strain evidence="2 3">NCTC10418</strain>
    </source>
</reference>
<evidence type="ECO:0000313" key="3">
    <source>
        <dbReference type="Proteomes" id="UP000255460"/>
    </source>
</evidence>
<dbReference type="Pfam" id="PF21152">
    <property type="entry name" value="YgjK_N"/>
    <property type="match status" value="1"/>
</dbReference>
<dbReference type="InterPro" id="IPR048450">
    <property type="entry name" value="YgjK_N"/>
</dbReference>
<protein>
    <submittedName>
        <fullName evidence="2">Glycosyl hydrolase</fullName>
    </submittedName>
</protein>
<name>A0A376KKW1_ECOLX</name>
<dbReference type="Gene3D" id="2.70.98.50">
    <property type="entry name" value="putative glycoside hydrolase family protein from bacillus halodurans"/>
    <property type="match status" value="1"/>
</dbReference>
<gene>
    <name evidence="2" type="primary">ygjK_3</name>
    <name evidence="2" type="ORF">NCTC10418_01013</name>
</gene>
<keyword evidence="2" id="KW-0378">Hydrolase</keyword>
<proteinExistence type="predicted"/>
<dbReference type="Proteomes" id="UP000255460">
    <property type="component" value="Unassembled WGS sequence"/>
</dbReference>
<dbReference type="GO" id="GO:0016787">
    <property type="term" value="F:hydrolase activity"/>
    <property type="evidence" value="ECO:0007669"/>
    <property type="project" value="UniProtKB-KW"/>
</dbReference>
<feature type="domain" description="Glucosidase YgjK N-terminal" evidence="1">
    <location>
        <begin position="5"/>
        <end position="86"/>
    </location>
</feature>
<evidence type="ECO:0000259" key="1">
    <source>
        <dbReference type="Pfam" id="PF21152"/>
    </source>
</evidence>
<evidence type="ECO:0000313" key="2">
    <source>
        <dbReference type="EMBL" id="STE83363.1"/>
    </source>
</evidence>
<accession>A0A376KKW1</accession>
<organism evidence="2 3">
    <name type="scientific">Escherichia coli</name>
    <dbReference type="NCBI Taxonomy" id="562"/>
    <lineage>
        <taxon>Bacteria</taxon>
        <taxon>Pseudomonadati</taxon>
        <taxon>Pseudomonadota</taxon>
        <taxon>Gammaproteobacteria</taxon>
        <taxon>Enterobacterales</taxon>
        <taxon>Enterobacteriaceae</taxon>
        <taxon>Escherichia</taxon>
    </lineage>
</organism>
<dbReference type="EMBL" id="UFZQ01000001">
    <property type="protein sequence ID" value="STE83363.1"/>
    <property type="molecule type" value="Genomic_DNA"/>
</dbReference>
<dbReference type="AlphaFoldDB" id="A0A376KKW1"/>